<dbReference type="PANTHER" id="PTHR42951">
    <property type="entry name" value="METALLO-BETA-LACTAMASE DOMAIN-CONTAINING"/>
    <property type="match status" value="1"/>
</dbReference>
<protein>
    <submittedName>
        <fullName evidence="2">MBL fold metallo-hydrolase</fullName>
    </submittedName>
</protein>
<comment type="caution">
    <text evidence="2">The sequence shown here is derived from an EMBL/GenBank/DDBJ whole genome shotgun (WGS) entry which is preliminary data.</text>
</comment>
<proteinExistence type="predicted"/>
<dbReference type="InterPro" id="IPR001279">
    <property type="entry name" value="Metallo-B-lactamas"/>
</dbReference>
<dbReference type="RefSeq" id="WP_380623777.1">
    <property type="nucleotide sequence ID" value="NZ_JBHSDK010000028.1"/>
</dbReference>
<dbReference type="SMART" id="SM00849">
    <property type="entry name" value="Lactamase_B"/>
    <property type="match status" value="1"/>
</dbReference>
<evidence type="ECO:0000259" key="1">
    <source>
        <dbReference type="SMART" id="SM00849"/>
    </source>
</evidence>
<dbReference type="Pfam" id="PF00753">
    <property type="entry name" value="Lactamase_B"/>
    <property type="match status" value="1"/>
</dbReference>
<dbReference type="CDD" id="cd07721">
    <property type="entry name" value="yflN-like_MBL-fold"/>
    <property type="match status" value="1"/>
</dbReference>
<evidence type="ECO:0000313" key="3">
    <source>
        <dbReference type="Proteomes" id="UP001595823"/>
    </source>
</evidence>
<dbReference type="EMBL" id="JBHSDK010000028">
    <property type="protein sequence ID" value="MFC4337135.1"/>
    <property type="molecule type" value="Genomic_DNA"/>
</dbReference>
<name>A0ABV8U2X7_9ACTN</name>
<evidence type="ECO:0000313" key="2">
    <source>
        <dbReference type="EMBL" id="MFC4337135.1"/>
    </source>
</evidence>
<dbReference type="InterPro" id="IPR050855">
    <property type="entry name" value="NDM-1-like"/>
</dbReference>
<dbReference type="Gene3D" id="3.60.15.10">
    <property type="entry name" value="Ribonuclease Z/Hydroxyacylglutathione hydrolase-like"/>
    <property type="match status" value="1"/>
</dbReference>
<keyword evidence="3" id="KW-1185">Reference proteome</keyword>
<organism evidence="2 3">
    <name type="scientific">Salininema proteolyticum</name>
    <dbReference type="NCBI Taxonomy" id="1607685"/>
    <lineage>
        <taxon>Bacteria</taxon>
        <taxon>Bacillati</taxon>
        <taxon>Actinomycetota</taxon>
        <taxon>Actinomycetes</taxon>
        <taxon>Glycomycetales</taxon>
        <taxon>Glycomycetaceae</taxon>
        <taxon>Salininema</taxon>
    </lineage>
</organism>
<reference evidence="3" key="1">
    <citation type="journal article" date="2019" name="Int. J. Syst. Evol. Microbiol.">
        <title>The Global Catalogue of Microorganisms (GCM) 10K type strain sequencing project: providing services to taxonomists for standard genome sequencing and annotation.</title>
        <authorList>
            <consortium name="The Broad Institute Genomics Platform"/>
            <consortium name="The Broad Institute Genome Sequencing Center for Infectious Disease"/>
            <person name="Wu L."/>
            <person name="Ma J."/>
        </authorList>
    </citation>
    <scope>NUCLEOTIDE SEQUENCE [LARGE SCALE GENOMIC DNA]</scope>
    <source>
        <strain evidence="3">IBRC-M 10908</strain>
    </source>
</reference>
<dbReference type="Proteomes" id="UP001595823">
    <property type="component" value="Unassembled WGS sequence"/>
</dbReference>
<dbReference type="PANTHER" id="PTHR42951:SF17">
    <property type="entry name" value="METALLO-BETA-LACTAMASE DOMAIN-CONTAINING PROTEIN"/>
    <property type="match status" value="1"/>
</dbReference>
<sequence length="233" mass="24771">MTVRQLVADLYEIPLGHTSAYLWNEANNLTLVDTGVPGSSTAIAAALESLGHTKADLQHVFLTHWHVDHAGAAAELAEWENTELHAHSLDADVLEGKTPQVLPGLPSEEQALFDSLPDEVKQDTPTVAVDDRLEGGESFEIAGILDVYHMPGHTPGSISLHLTDPNVLLVGDTVANVGPDGPSAGVFNTDPQRLRESVKALARLWPAVLCPGHGEPITQNTADRLNALAGSLD</sequence>
<feature type="domain" description="Metallo-beta-lactamase" evidence="1">
    <location>
        <begin position="16"/>
        <end position="213"/>
    </location>
</feature>
<accession>A0ABV8U2X7</accession>
<gene>
    <name evidence="2" type="ORF">ACFPET_18180</name>
</gene>
<dbReference type="SUPFAM" id="SSF56281">
    <property type="entry name" value="Metallo-hydrolase/oxidoreductase"/>
    <property type="match status" value="1"/>
</dbReference>
<dbReference type="InterPro" id="IPR036866">
    <property type="entry name" value="RibonucZ/Hydroxyglut_hydro"/>
</dbReference>